<dbReference type="GeneID" id="92876768"/>
<gene>
    <name evidence="2" type="ordered locus">AMED_9171</name>
</gene>
<dbReference type="eggNOG" id="COG0454">
    <property type="taxonomic scope" value="Bacteria"/>
</dbReference>
<dbReference type="InterPro" id="IPR053144">
    <property type="entry name" value="Acetyltransferase_Butenolide"/>
</dbReference>
<dbReference type="AlphaFoldDB" id="A0A0H3DJ46"/>
<protein>
    <submittedName>
        <fullName evidence="2">GNAT family acetyltransferase</fullName>
    </submittedName>
</protein>
<dbReference type="InterPro" id="IPR016181">
    <property type="entry name" value="Acyl_CoA_acyltransferase"/>
</dbReference>
<accession>A0A0H3DJ46</accession>
<feature type="domain" description="N-acetyltransferase" evidence="1">
    <location>
        <begin position="7"/>
        <end position="144"/>
    </location>
</feature>
<keyword evidence="2" id="KW-0808">Transferase</keyword>
<dbReference type="PATRIC" id="fig|749927.5.peg.9518"/>
<dbReference type="EMBL" id="CP002000">
    <property type="protein sequence ID" value="ADJ50860.1"/>
    <property type="molecule type" value="Genomic_DNA"/>
</dbReference>
<sequence length="149" mass="16743">MRTFGEYELDDDRARLDLDVVWKFLSTEAYWGRWRTREQVEAAIDGSWRVVGAYRGSGQVGFARAFSDGVSSAYLADVFVVDSARGSGLGKEIVREMIDNGPGAQFRWMLHTADAHGLYRQFGFAEHTRGHYLEREGPNSANFVANAGR</sequence>
<dbReference type="Proteomes" id="UP000000328">
    <property type="component" value="Chromosome"/>
</dbReference>
<organism evidence="2 3">
    <name type="scientific">Amycolatopsis mediterranei (strain U-32)</name>
    <dbReference type="NCBI Taxonomy" id="749927"/>
    <lineage>
        <taxon>Bacteria</taxon>
        <taxon>Bacillati</taxon>
        <taxon>Actinomycetota</taxon>
        <taxon>Actinomycetes</taxon>
        <taxon>Pseudonocardiales</taxon>
        <taxon>Pseudonocardiaceae</taxon>
        <taxon>Amycolatopsis</taxon>
    </lineage>
</organism>
<reference evidence="2 3" key="1">
    <citation type="journal article" date="2010" name="Cell Res.">
        <title>Complete genome sequence of the rifamycin SV-producing Amycolatopsis mediterranei U32 revealed its genetic characteristics in phylogeny and metabolism.</title>
        <authorList>
            <person name="Zhao W."/>
            <person name="Zhong Y."/>
            <person name="Yuan H."/>
            <person name="Wang J."/>
            <person name="Zheng H."/>
            <person name="Wang Y."/>
            <person name="Cen X."/>
            <person name="Xu F."/>
            <person name="Bai J."/>
            <person name="Han X."/>
            <person name="Lu G."/>
            <person name="Zhu Y."/>
            <person name="Shao Z."/>
            <person name="Yan H."/>
            <person name="Li C."/>
            <person name="Peng N."/>
            <person name="Zhang Z."/>
            <person name="Zhang Y."/>
            <person name="Lin W."/>
            <person name="Fan Y."/>
            <person name="Qin Z."/>
            <person name="Hu Y."/>
            <person name="Zhu B."/>
            <person name="Wang S."/>
            <person name="Ding X."/>
            <person name="Zhao G.P."/>
        </authorList>
    </citation>
    <scope>NUCLEOTIDE SEQUENCE [LARGE SCALE GENOMIC DNA]</scope>
    <source>
        <strain evidence="3">U-32</strain>
    </source>
</reference>
<dbReference type="CDD" id="cd04301">
    <property type="entry name" value="NAT_SF"/>
    <property type="match status" value="1"/>
</dbReference>
<dbReference type="OrthoDB" id="3216107at2"/>
<evidence type="ECO:0000259" key="1">
    <source>
        <dbReference type="PROSITE" id="PS51186"/>
    </source>
</evidence>
<evidence type="ECO:0000313" key="3">
    <source>
        <dbReference type="Proteomes" id="UP000000328"/>
    </source>
</evidence>
<dbReference type="PANTHER" id="PTHR43233">
    <property type="entry name" value="FAMILY N-ACETYLTRANSFERASE, PUTATIVE (AFU_ORTHOLOGUE AFUA_6G03350)-RELATED"/>
    <property type="match status" value="1"/>
</dbReference>
<dbReference type="PANTHER" id="PTHR43233:SF1">
    <property type="entry name" value="FAMILY N-ACETYLTRANSFERASE, PUTATIVE (AFU_ORTHOLOGUE AFUA_6G03350)-RELATED"/>
    <property type="match status" value="1"/>
</dbReference>
<proteinExistence type="predicted"/>
<dbReference type="InterPro" id="IPR000182">
    <property type="entry name" value="GNAT_dom"/>
</dbReference>
<dbReference type="Pfam" id="PF13508">
    <property type="entry name" value="Acetyltransf_7"/>
    <property type="match status" value="1"/>
</dbReference>
<dbReference type="PROSITE" id="PS51186">
    <property type="entry name" value="GNAT"/>
    <property type="match status" value="1"/>
</dbReference>
<evidence type="ECO:0000313" key="2">
    <source>
        <dbReference type="EMBL" id="ADJ50860.1"/>
    </source>
</evidence>
<dbReference type="KEGG" id="amd:AMED_9171"/>
<dbReference type="SUPFAM" id="SSF55729">
    <property type="entry name" value="Acyl-CoA N-acyltransferases (Nat)"/>
    <property type="match status" value="1"/>
</dbReference>
<dbReference type="Gene3D" id="3.40.630.30">
    <property type="match status" value="1"/>
</dbReference>
<dbReference type="GO" id="GO:0016747">
    <property type="term" value="F:acyltransferase activity, transferring groups other than amino-acyl groups"/>
    <property type="evidence" value="ECO:0007669"/>
    <property type="project" value="InterPro"/>
</dbReference>
<name>A0A0H3DJ46_AMYMU</name>
<dbReference type="HOGENOM" id="CLU_086503_2_1_11"/>
<dbReference type="RefSeq" id="WP_013230879.1">
    <property type="nucleotide sequence ID" value="NC_014318.1"/>
</dbReference>